<keyword evidence="6" id="KW-0846">Cobalamin</keyword>
<dbReference type="Proteomes" id="UP000012081">
    <property type="component" value="Unassembled WGS sequence"/>
</dbReference>
<dbReference type="GO" id="GO:0004748">
    <property type="term" value="F:ribonucleoside-diphosphate reductase activity, thioredoxin disulfide as acceptor"/>
    <property type="evidence" value="ECO:0007669"/>
    <property type="project" value="InterPro"/>
</dbReference>
<evidence type="ECO:0000313" key="17">
    <source>
        <dbReference type="EMBL" id="EMT54748.1"/>
    </source>
</evidence>
<feature type="domain" description="Ribonucleotide reductase alpha-helical" evidence="15">
    <location>
        <begin position="11"/>
        <end position="109"/>
    </location>
</feature>
<reference evidence="17 18" key="1">
    <citation type="submission" date="2013-03" db="EMBL/GenBank/DDBJ databases">
        <title>Assembly of a new bacterial strain Brevibacillus borstelensis AK1.</title>
        <authorList>
            <person name="Rajan I."/>
            <person name="PoliReddy D."/>
            <person name="Sugumar T."/>
            <person name="Rathinam K."/>
            <person name="Alqarawi S."/>
            <person name="Khalil A.B."/>
            <person name="Sivakumar N."/>
        </authorList>
    </citation>
    <scope>NUCLEOTIDE SEQUENCE [LARGE SCALE GENOMIC DNA]</scope>
    <source>
        <strain evidence="17 18">AK1</strain>
    </source>
</reference>
<keyword evidence="10" id="KW-0676">Redox-active center</keyword>
<comment type="similarity">
    <text evidence="2">Belongs to the class II ribonucleoside-triphosphate reductase family.</text>
</comment>
<dbReference type="STRING" id="1300222.I532_04050"/>
<dbReference type="InterPro" id="IPR054158">
    <property type="entry name" value="RNR-II_ins_dom"/>
</dbReference>
<dbReference type="GO" id="GO:0006260">
    <property type="term" value="P:DNA replication"/>
    <property type="evidence" value="ECO:0007669"/>
    <property type="project" value="UniProtKB-KW"/>
</dbReference>
<dbReference type="InterPro" id="IPR050862">
    <property type="entry name" value="RdRp_reductase_class-2"/>
</dbReference>
<feature type="domain" description="B12-dependent ribonucleotide reductase insertion" evidence="16">
    <location>
        <begin position="197"/>
        <end position="268"/>
    </location>
</feature>
<comment type="catalytic activity">
    <reaction evidence="12">
        <text>a 2'-deoxyribonucleoside 5'-triphosphate + [thioredoxin]-disulfide + H2O = a ribonucleoside 5'-triphosphate + [thioredoxin]-dithiol</text>
        <dbReference type="Rhea" id="RHEA:12701"/>
        <dbReference type="Rhea" id="RHEA-COMP:10698"/>
        <dbReference type="Rhea" id="RHEA-COMP:10700"/>
        <dbReference type="ChEBI" id="CHEBI:15377"/>
        <dbReference type="ChEBI" id="CHEBI:29950"/>
        <dbReference type="ChEBI" id="CHEBI:50058"/>
        <dbReference type="ChEBI" id="CHEBI:61557"/>
        <dbReference type="ChEBI" id="CHEBI:61560"/>
        <dbReference type="EC" id="1.17.4.2"/>
    </reaction>
</comment>
<dbReference type="NCBIfam" id="TIGR02505">
    <property type="entry name" value="RTPR"/>
    <property type="match status" value="1"/>
</dbReference>
<evidence type="ECO:0000256" key="13">
    <source>
        <dbReference type="PIRSR" id="PIRSR613345-1"/>
    </source>
</evidence>
<evidence type="ECO:0000256" key="12">
    <source>
        <dbReference type="ARBA" id="ARBA00048987"/>
    </source>
</evidence>
<evidence type="ECO:0000256" key="10">
    <source>
        <dbReference type="ARBA" id="ARBA00023284"/>
    </source>
</evidence>
<keyword evidence="11" id="KW-0170">Cobalt</keyword>
<keyword evidence="9 14" id="KW-1015">Disulfide bond</keyword>
<dbReference type="RefSeq" id="WP_003386561.1">
    <property type="nucleotide sequence ID" value="NZ_APBN01000001.1"/>
</dbReference>
<evidence type="ECO:0000259" key="15">
    <source>
        <dbReference type="Pfam" id="PF17975"/>
    </source>
</evidence>
<dbReference type="Gene3D" id="3.90.1390.10">
    <property type="entry name" value="b-12 dependent (class ii) ribonucleotide reductase, chain A, domain 3"/>
    <property type="match status" value="1"/>
</dbReference>
<evidence type="ECO:0000256" key="1">
    <source>
        <dbReference type="ARBA" id="ARBA00001922"/>
    </source>
</evidence>
<dbReference type="PANTHER" id="PTHR43371">
    <property type="entry name" value="VITAMIN B12-DEPENDENT RIBONUCLEOTIDE REDUCTASE"/>
    <property type="match status" value="1"/>
</dbReference>
<comment type="caution">
    <text evidence="17">The sequence shown here is derived from an EMBL/GenBank/DDBJ whole genome shotgun (WGS) entry which is preliminary data.</text>
</comment>
<protein>
    <recommendedName>
        <fullName evidence="4">Adenosylcobalamin-dependent ribonucleoside-triphosphate reductase</fullName>
        <ecNumber evidence="3">1.17.4.2</ecNumber>
    </recommendedName>
</protein>
<evidence type="ECO:0000256" key="4">
    <source>
        <dbReference type="ARBA" id="ARBA00021063"/>
    </source>
</evidence>
<dbReference type="SUPFAM" id="SSF51998">
    <property type="entry name" value="PFL-like glycyl radical enzymes"/>
    <property type="match status" value="1"/>
</dbReference>
<evidence type="ECO:0000256" key="5">
    <source>
        <dbReference type="ARBA" id="ARBA00022533"/>
    </source>
</evidence>
<evidence type="ECO:0000256" key="9">
    <source>
        <dbReference type="ARBA" id="ARBA00023157"/>
    </source>
</evidence>
<comment type="cofactor">
    <cofactor evidence="1">
        <name>adenosylcob(III)alamin</name>
        <dbReference type="ChEBI" id="CHEBI:18408"/>
    </cofactor>
</comment>
<accession>M8DM88</accession>
<dbReference type="InterPro" id="IPR013345">
    <property type="entry name" value="RTP_Rdtase_AdoCbl-dep"/>
</dbReference>
<feature type="active site" evidence="13">
    <location>
        <position position="443"/>
    </location>
</feature>
<evidence type="ECO:0000256" key="6">
    <source>
        <dbReference type="ARBA" id="ARBA00022628"/>
    </source>
</evidence>
<keyword evidence="8" id="KW-0560">Oxidoreductase</keyword>
<evidence type="ECO:0000256" key="8">
    <source>
        <dbReference type="ARBA" id="ARBA00023002"/>
    </source>
</evidence>
<dbReference type="GO" id="GO:0008998">
    <property type="term" value="F:ribonucleoside-triphosphate reductase (thioredoxin) activity"/>
    <property type="evidence" value="ECO:0007669"/>
    <property type="project" value="UniProtKB-EC"/>
</dbReference>
<gene>
    <name evidence="17" type="ORF">I532_04050</name>
</gene>
<dbReference type="GO" id="GO:0031419">
    <property type="term" value="F:cobalamin binding"/>
    <property type="evidence" value="ECO:0007669"/>
    <property type="project" value="UniProtKB-KW"/>
</dbReference>
<name>M8DM88_9BACL</name>
<evidence type="ECO:0000256" key="3">
    <source>
        <dbReference type="ARBA" id="ARBA00012275"/>
    </source>
</evidence>
<sequence>MSANAIKAQLLTDEFIGKYPEAPPHMNELSTFVYYRTYSRWLPDQGRRETWKETCRRAVEYNVGLAAKHYEKIGYAVPYEELRAEAEALFDNMFNLRQFLSGRTMWVGGAEGGVAEKYPLANFNCSFVNIRSWADLGDLFYLLLVGTGVGFKCTKEMAAGLAPIRTNVTLINAPYEPVPKERRLERTKITELDNGYAKIYVGDSKEGWVEALRYYLEVLTEPRYEHVHTVKISYNSVRPKGERLNTFGGTASGHEPLAEMFTGIDRVLKNEIDPSLARLEVVTDRVVQTAEGPLLPYRRVRPIHVLDIGNLIGANVVVGGVRRTAEVFLMDADDYECMLAKYGINGLWTEEQLERHRKIGERLGTIGKKPKWFDDIAKIGDGRYGLDHRRMSNNSVWFEEKPSREMLNLVFEIMQLEGEPGLGNAVEARRRRPNAEGVNPCFEILLDSYGVCNLTTVNMMQFVLDGKLDVPLLLDAQRRSARAGLRMTLVTLELPHWDAVQQRDRLLGTSLTGVKDAVAAVGLSEMQERDLIELLGAVAREEADKYAKELRISAPLLVTTVKPEGTLSQVAGGVSSGLHWSHSPYYIRRIRINAADPLARAVIDLGWPVHPEVGTPGETEAERMANARTLVIDFPVASGATRTKDDVSAAEQFETYFRFQRYYTEHNSSNTITVRPHEWPEVERIVYENWDDFVGVSFLALDGGTYQLAPYEAITREQYEEMSARMRPFDPAVLQRYEGDLATYEKAQEEVSAMTCEGGACAIR</sequence>
<dbReference type="Gene3D" id="3.30.1620.10">
    <property type="entry name" value="b-12 dependent (class ii) ribonucleotide reductase, Chain A, Domain 2"/>
    <property type="match status" value="1"/>
</dbReference>
<evidence type="ECO:0000256" key="7">
    <source>
        <dbReference type="ARBA" id="ARBA00022705"/>
    </source>
</evidence>
<evidence type="ECO:0000256" key="2">
    <source>
        <dbReference type="ARBA" id="ARBA00005654"/>
    </source>
</evidence>
<evidence type="ECO:0000259" key="16">
    <source>
        <dbReference type="Pfam" id="PF21995"/>
    </source>
</evidence>
<feature type="disulfide bond" description="Redox-active" evidence="14">
    <location>
        <begin position="125"/>
        <end position="452"/>
    </location>
</feature>
<evidence type="ECO:0000256" key="14">
    <source>
        <dbReference type="PIRSR" id="PIRSR613345-2"/>
    </source>
</evidence>
<dbReference type="InterPro" id="IPR040763">
    <property type="entry name" value="RNR_alpha_hel"/>
</dbReference>
<dbReference type="PANTHER" id="PTHR43371:SF1">
    <property type="entry name" value="RIBONUCLEOSIDE-DIPHOSPHATE REDUCTASE"/>
    <property type="match status" value="1"/>
</dbReference>
<evidence type="ECO:0000313" key="18">
    <source>
        <dbReference type="Proteomes" id="UP000012081"/>
    </source>
</evidence>
<keyword evidence="7" id="KW-0235">DNA replication</keyword>
<dbReference type="OrthoDB" id="9763270at2"/>
<dbReference type="Gene3D" id="3.20.70.20">
    <property type="match status" value="1"/>
</dbReference>
<dbReference type="AlphaFoldDB" id="M8DM88"/>
<keyword evidence="5" id="KW-0021">Allosteric enzyme</keyword>
<dbReference type="Pfam" id="PF21995">
    <property type="entry name" value="RNR-II_ins_dom"/>
    <property type="match status" value="1"/>
</dbReference>
<feature type="active site" evidence="13">
    <location>
        <position position="441"/>
    </location>
</feature>
<dbReference type="GO" id="GO:0000166">
    <property type="term" value="F:nucleotide binding"/>
    <property type="evidence" value="ECO:0007669"/>
    <property type="project" value="InterPro"/>
</dbReference>
<dbReference type="PATRIC" id="fig|1300222.3.peg.842"/>
<proteinExistence type="inferred from homology"/>
<dbReference type="EC" id="1.17.4.2" evidence="3"/>
<keyword evidence="18" id="KW-1185">Reference proteome</keyword>
<dbReference type="EMBL" id="APBN01000001">
    <property type="protein sequence ID" value="EMT54748.1"/>
    <property type="molecule type" value="Genomic_DNA"/>
</dbReference>
<organism evidence="17 18">
    <name type="scientific">Brevibacillus borstelensis AK1</name>
    <dbReference type="NCBI Taxonomy" id="1300222"/>
    <lineage>
        <taxon>Bacteria</taxon>
        <taxon>Bacillati</taxon>
        <taxon>Bacillota</taxon>
        <taxon>Bacilli</taxon>
        <taxon>Bacillales</taxon>
        <taxon>Paenibacillaceae</taxon>
        <taxon>Brevibacillus</taxon>
    </lineage>
</organism>
<dbReference type="Pfam" id="PF17975">
    <property type="entry name" value="RNR_Alpha"/>
    <property type="match status" value="1"/>
</dbReference>
<evidence type="ECO:0000256" key="11">
    <source>
        <dbReference type="ARBA" id="ARBA00023285"/>
    </source>
</evidence>